<keyword evidence="2" id="KW-0378">Hydrolase</keyword>
<dbReference type="OrthoDB" id="9785431at2"/>
<dbReference type="PANTHER" id="PTHR36844">
    <property type="entry name" value="PROTEASE PRSW"/>
    <property type="match status" value="1"/>
</dbReference>
<dbReference type="Pfam" id="PF13367">
    <property type="entry name" value="PrsW-protease"/>
    <property type="match status" value="1"/>
</dbReference>
<dbReference type="Proteomes" id="UP000220527">
    <property type="component" value="Unassembled WGS sequence"/>
</dbReference>
<comment type="caution">
    <text evidence="2">The sequence shown here is derived from an EMBL/GenBank/DDBJ whole genome shotgun (WGS) entry which is preliminary data.</text>
</comment>
<evidence type="ECO:0000313" key="2">
    <source>
        <dbReference type="EMBL" id="PDW03521.1"/>
    </source>
</evidence>
<sequence>MAFFIAVVISFVPAFFYAAIVYWLDRFEKEPLKLLVGAFIWGAFVATMGAIIWSSVFQLGIGLLVGDVAADLAGPTIVAPIVEEVLKGLAVALIFLIFPHEFDSILDGMVYAAITALGFAATENVLYLYFLAYQVGGYPDMFVLFFLRVILGGWGHAVYTAFIGIGLAAARLNPNPIAKFMFPIIGLAIAIFLHALHNGMAVFLVGTAGLSGFVAMMLVDWLTWLVALGVAIWAIRREQRWMQDQLRDEVAMGVLSQAQYETACSIMGQTRARLQGRNARRFYNACANLAQKKHQLARFGEESGNSARVAKWRNEVAQLSPLV</sequence>
<dbReference type="RefSeq" id="WP_097643581.1">
    <property type="nucleotide sequence ID" value="NZ_NQWI01000027.1"/>
</dbReference>
<organism evidence="2 3">
    <name type="scientific">Candidatus Viridilinea mediisalina</name>
    <dbReference type="NCBI Taxonomy" id="2024553"/>
    <lineage>
        <taxon>Bacteria</taxon>
        <taxon>Bacillati</taxon>
        <taxon>Chloroflexota</taxon>
        <taxon>Chloroflexia</taxon>
        <taxon>Chloroflexales</taxon>
        <taxon>Chloroflexineae</taxon>
        <taxon>Oscillochloridaceae</taxon>
        <taxon>Candidatus Viridilinea</taxon>
    </lineage>
</organism>
<dbReference type="EMBL" id="NQWI01000027">
    <property type="protein sequence ID" value="PDW03521.1"/>
    <property type="molecule type" value="Genomic_DNA"/>
</dbReference>
<dbReference type="AlphaFoldDB" id="A0A2A6RKT3"/>
<keyword evidence="1" id="KW-0812">Transmembrane</keyword>
<proteinExistence type="predicted"/>
<keyword evidence="2" id="KW-0645">Protease</keyword>
<feature type="transmembrane region" description="Helical" evidence="1">
    <location>
        <begin position="36"/>
        <end position="57"/>
    </location>
</feature>
<dbReference type="PANTHER" id="PTHR36844:SF1">
    <property type="entry name" value="PROTEASE PRSW"/>
    <property type="match status" value="1"/>
</dbReference>
<feature type="transmembrane region" description="Helical" evidence="1">
    <location>
        <begin position="6"/>
        <end position="24"/>
    </location>
</feature>
<feature type="transmembrane region" description="Helical" evidence="1">
    <location>
        <begin position="212"/>
        <end position="235"/>
    </location>
</feature>
<keyword evidence="1" id="KW-0472">Membrane</keyword>
<keyword evidence="1" id="KW-1133">Transmembrane helix</keyword>
<feature type="transmembrane region" description="Helical" evidence="1">
    <location>
        <begin position="180"/>
        <end position="206"/>
    </location>
</feature>
<protein>
    <submittedName>
        <fullName evidence="2">PrsW family intramembrane metalloprotease</fullName>
    </submittedName>
</protein>
<evidence type="ECO:0000313" key="3">
    <source>
        <dbReference type="Proteomes" id="UP000220527"/>
    </source>
</evidence>
<keyword evidence="2" id="KW-0482">Metalloprotease</keyword>
<name>A0A2A6RKT3_9CHLR</name>
<feature type="transmembrane region" description="Helical" evidence="1">
    <location>
        <begin position="77"/>
        <end position="98"/>
    </location>
</feature>
<dbReference type="GO" id="GO:0008237">
    <property type="term" value="F:metallopeptidase activity"/>
    <property type="evidence" value="ECO:0007669"/>
    <property type="project" value="UniProtKB-KW"/>
</dbReference>
<dbReference type="InterPro" id="IPR026898">
    <property type="entry name" value="PrsW"/>
</dbReference>
<feature type="transmembrane region" description="Helical" evidence="1">
    <location>
        <begin position="110"/>
        <end position="130"/>
    </location>
</feature>
<keyword evidence="3" id="KW-1185">Reference proteome</keyword>
<gene>
    <name evidence="2" type="ORF">CJ255_08095</name>
</gene>
<dbReference type="GO" id="GO:0006508">
    <property type="term" value="P:proteolysis"/>
    <property type="evidence" value="ECO:0007669"/>
    <property type="project" value="UniProtKB-KW"/>
</dbReference>
<reference evidence="3" key="1">
    <citation type="submission" date="2017-08" db="EMBL/GenBank/DDBJ databases">
        <authorList>
            <person name="Grouzdev D.S."/>
            <person name="Gaisin V.A."/>
            <person name="Rysina M.S."/>
            <person name="Gorlenko V.M."/>
        </authorList>
    </citation>
    <scope>NUCLEOTIDE SEQUENCE [LARGE SCALE GENOMIC DNA]</scope>
    <source>
        <strain evidence="3">Kir15-3F</strain>
    </source>
</reference>
<accession>A0A2A6RKT3</accession>
<evidence type="ECO:0000256" key="1">
    <source>
        <dbReference type="SAM" id="Phobius"/>
    </source>
</evidence>
<feature type="transmembrane region" description="Helical" evidence="1">
    <location>
        <begin position="142"/>
        <end position="168"/>
    </location>
</feature>